<dbReference type="AlphaFoldDB" id="A0AB94IMR6"/>
<feature type="domain" description="IclR-ED" evidence="5">
    <location>
        <begin position="64"/>
        <end position="245"/>
    </location>
</feature>
<protein>
    <submittedName>
        <fullName evidence="6">Transcriptional regulator, IclR family protein</fullName>
    </submittedName>
</protein>
<dbReference type="InterPro" id="IPR036388">
    <property type="entry name" value="WH-like_DNA-bd_sf"/>
</dbReference>
<dbReference type="SUPFAM" id="SSF55781">
    <property type="entry name" value="GAF domain-like"/>
    <property type="match status" value="1"/>
</dbReference>
<gene>
    <name evidence="6" type="ORF">BAVI_13254</name>
</gene>
<feature type="domain" description="HTH iclR-type" evidence="4">
    <location>
        <begin position="2"/>
        <end position="63"/>
    </location>
</feature>
<dbReference type="GO" id="GO:0003700">
    <property type="term" value="F:DNA-binding transcription factor activity"/>
    <property type="evidence" value="ECO:0007669"/>
    <property type="project" value="TreeGrafter"/>
</dbReference>
<dbReference type="GO" id="GO:0045892">
    <property type="term" value="P:negative regulation of DNA-templated transcription"/>
    <property type="evidence" value="ECO:0007669"/>
    <property type="project" value="UniProtKB-ARBA"/>
</dbReference>
<reference evidence="6 7" key="1">
    <citation type="journal article" date="2014" name="Environ. Microbiol.">
        <title>The nitrate-ammonifying and nosZ-carrying bacterium Bacillus vireti is a potent source and sink for nitric and nitrous oxide under high nitrate conditions.</title>
        <authorList>
            <person name="Mania D."/>
            <person name="Heylen K."/>
            <person name="van Spanning R.J."/>
            <person name="Frostegard A."/>
        </authorList>
    </citation>
    <scope>NUCLEOTIDE SEQUENCE [LARGE SCALE GENOMIC DNA]</scope>
    <source>
        <strain evidence="6 7">LMG 21834</strain>
    </source>
</reference>
<name>A0AB94IMR6_9BACI</name>
<dbReference type="PANTHER" id="PTHR30136:SF24">
    <property type="entry name" value="HTH-TYPE TRANSCRIPTIONAL REPRESSOR ALLR"/>
    <property type="match status" value="1"/>
</dbReference>
<keyword evidence="3" id="KW-0804">Transcription</keyword>
<evidence type="ECO:0000259" key="4">
    <source>
        <dbReference type="PROSITE" id="PS51077"/>
    </source>
</evidence>
<keyword evidence="2" id="KW-0238">DNA-binding</keyword>
<dbReference type="Pfam" id="PF01614">
    <property type="entry name" value="IclR_C"/>
    <property type="match status" value="1"/>
</dbReference>
<dbReference type="GO" id="GO:0003677">
    <property type="term" value="F:DNA binding"/>
    <property type="evidence" value="ECO:0007669"/>
    <property type="project" value="UniProtKB-KW"/>
</dbReference>
<dbReference type="Proteomes" id="UP000018877">
    <property type="component" value="Unassembled WGS sequence"/>
</dbReference>
<evidence type="ECO:0000313" key="6">
    <source>
        <dbReference type="EMBL" id="ETI68309.1"/>
    </source>
</evidence>
<dbReference type="PANTHER" id="PTHR30136">
    <property type="entry name" value="HELIX-TURN-HELIX TRANSCRIPTIONAL REGULATOR, ICLR FAMILY"/>
    <property type="match status" value="1"/>
</dbReference>
<evidence type="ECO:0000256" key="1">
    <source>
        <dbReference type="ARBA" id="ARBA00023015"/>
    </source>
</evidence>
<dbReference type="InterPro" id="IPR014757">
    <property type="entry name" value="Tscrpt_reg_IclR_C"/>
</dbReference>
<organism evidence="6 7">
    <name type="scientific">Neobacillus vireti LMG 21834</name>
    <dbReference type="NCBI Taxonomy" id="1131730"/>
    <lineage>
        <taxon>Bacteria</taxon>
        <taxon>Bacillati</taxon>
        <taxon>Bacillota</taxon>
        <taxon>Bacilli</taxon>
        <taxon>Bacillales</taxon>
        <taxon>Bacillaceae</taxon>
        <taxon>Neobacillus</taxon>
    </lineage>
</organism>
<comment type="caution">
    <text evidence="6">The sequence shown here is derived from an EMBL/GenBank/DDBJ whole genome shotgun (WGS) entry which is preliminary data.</text>
</comment>
<dbReference type="SMART" id="SM00346">
    <property type="entry name" value="HTH_ICLR"/>
    <property type="match status" value="1"/>
</dbReference>
<dbReference type="InterPro" id="IPR029016">
    <property type="entry name" value="GAF-like_dom_sf"/>
</dbReference>
<evidence type="ECO:0000313" key="7">
    <source>
        <dbReference type="Proteomes" id="UP000018877"/>
    </source>
</evidence>
<dbReference type="InterPro" id="IPR036390">
    <property type="entry name" value="WH_DNA-bd_sf"/>
</dbReference>
<proteinExistence type="predicted"/>
<evidence type="ECO:0000259" key="5">
    <source>
        <dbReference type="PROSITE" id="PS51078"/>
    </source>
</evidence>
<dbReference type="PROSITE" id="PS51077">
    <property type="entry name" value="HTH_ICLR"/>
    <property type="match status" value="1"/>
</dbReference>
<dbReference type="PROSITE" id="PS51078">
    <property type="entry name" value="ICLR_ED"/>
    <property type="match status" value="1"/>
</dbReference>
<sequence length="258" mass="29010">MINSVSRACQILNCFTQDEPVLGNAEIAEKLGLSTSTTHHLITTLCKEGVLMRDVDKKYRLSWKILEWNNNVMFQQDFYDKAMPLVKELIVRFKGTAHISMFDQGDVVHVLRINSKDLDSVPTYLGVRMPAYCTSAGKALLAYNNAYLQKTVEKGLTRQGPNTITDVKLLEKDLKSVREQGYAISDNENDTRTYAIAAPIFSYSGETIASVNLVGPINYMKGLHRQHIIQSVVNTAKAISRELGYIELKSANKKYAKR</sequence>
<dbReference type="EMBL" id="ALAN01000072">
    <property type="protein sequence ID" value="ETI68309.1"/>
    <property type="molecule type" value="Genomic_DNA"/>
</dbReference>
<dbReference type="Gene3D" id="1.10.10.10">
    <property type="entry name" value="Winged helix-like DNA-binding domain superfamily/Winged helix DNA-binding domain"/>
    <property type="match status" value="1"/>
</dbReference>
<dbReference type="InterPro" id="IPR050707">
    <property type="entry name" value="HTH_MetabolicPath_Reg"/>
</dbReference>
<dbReference type="Pfam" id="PF09339">
    <property type="entry name" value="HTH_IclR"/>
    <property type="match status" value="1"/>
</dbReference>
<accession>A0AB94IMR6</accession>
<keyword evidence="7" id="KW-1185">Reference proteome</keyword>
<dbReference type="InterPro" id="IPR005471">
    <property type="entry name" value="Tscrpt_reg_IclR_N"/>
</dbReference>
<dbReference type="SUPFAM" id="SSF46785">
    <property type="entry name" value="Winged helix' DNA-binding domain"/>
    <property type="match status" value="1"/>
</dbReference>
<evidence type="ECO:0000256" key="2">
    <source>
        <dbReference type="ARBA" id="ARBA00023125"/>
    </source>
</evidence>
<evidence type="ECO:0000256" key="3">
    <source>
        <dbReference type="ARBA" id="ARBA00023163"/>
    </source>
</evidence>
<dbReference type="Gene3D" id="3.30.450.40">
    <property type="match status" value="1"/>
</dbReference>
<dbReference type="RefSeq" id="WP_024028834.1">
    <property type="nucleotide sequence ID" value="NZ_ALAN01000072.1"/>
</dbReference>
<keyword evidence="1" id="KW-0805">Transcription regulation</keyword>